<dbReference type="InterPro" id="IPR055587">
    <property type="entry name" value="DUF7163"/>
</dbReference>
<dbReference type="EMBL" id="HE573021">
    <property type="protein sequence ID" value="CCC47885.1"/>
    <property type="molecule type" value="Genomic_DNA"/>
</dbReference>
<dbReference type="AlphaFoldDB" id="G0TVB9"/>
<name>G0TVB9_TRYVY</name>
<sequence length="465" mass="51186">MLNSHNFCCPTVTVIFDLRYRDLDLLTVSRETFVATVGEMFTISRATPLQDANQRKLPVQQRIQLLAVNGTFTFSVYDSVYEGDDYSSDVYSIVQRLTMLSPVQSSSDTDQQVMEVLQREEPPSVTNDGPRPYCIFFFTSFMSINNFSSLAHTMLHQNAPFTSRSWLSVHLDGTAFTTTTLTLSPTTRSVRCPIAPICIRTVLQSSLAPALRLDTSISVSIRYGRYTVPCVARRGHLLLPPRCCVADDLFKSSGPSEVICGEIVGGQEALVFCGASVCSSKYEHHRLASQEAVLTTNGILSAETLRDDMLYGDGWIVHGKESLSENQPSPETWMRHLADELRGDVLFFSTQQPLLDPPHQLALPASTIVGFFIGPNEMYLRLLVPPELRVERVESIAACGGNVSAGCRTDATLVAQIKKTADTLRAESSVLLLRKPAGVCRALSELRVLKGASLNLEEVRASSPP</sequence>
<proteinExistence type="predicted"/>
<gene>
    <name evidence="2" type="ORF">TVY486_0500940</name>
</gene>
<dbReference type="Pfam" id="PF23734">
    <property type="entry name" value="DUF7163"/>
    <property type="match status" value="1"/>
</dbReference>
<protein>
    <recommendedName>
        <fullName evidence="1">DUF7163 domain-containing protein</fullName>
    </recommendedName>
</protein>
<evidence type="ECO:0000259" key="1">
    <source>
        <dbReference type="Pfam" id="PF23734"/>
    </source>
</evidence>
<accession>G0TVB9</accession>
<dbReference type="VEuPathDB" id="TriTrypDB:TvY486_0500940"/>
<organism evidence="2">
    <name type="scientific">Trypanosoma vivax (strain Y486)</name>
    <dbReference type="NCBI Taxonomy" id="1055687"/>
    <lineage>
        <taxon>Eukaryota</taxon>
        <taxon>Discoba</taxon>
        <taxon>Euglenozoa</taxon>
        <taxon>Kinetoplastea</taxon>
        <taxon>Metakinetoplastina</taxon>
        <taxon>Trypanosomatida</taxon>
        <taxon>Trypanosomatidae</taxon>
        <taxon>Trypanosoma</taxon>
        <taxon>Duttonella</taxon>
    </lineage>
</organism>
<feature type="domain" description="DUF7163" evidence="1">
    <location>
        <begin position="10"/>
        <end position="213"/>
    </location>
</feature>
<evidence type="ECO:0000313" key="2">
    <source>
        <dbReference type="EMBL" id="CCC47885.1"/>
    </source>
</evidence>
<reference evidence="2" key="1">
    <citation type="journal article" date="2012" name="Proc. Natl. Acad. Sci. U.S.A.">
        <title>Antigenic diversity is generated by distinct evolutionary mechanisms in African trypanosome species.</title>
        <authorList>
            <person name="Jackson A.P."/>
            <person name="Berry A."/>
            <person name="Aslett M."/>
            <person name="Allison H.C."/>
            <person name="Burton P."/>
            <person name="Vavrova-Anderson J."/>
            <person name="Brown R."/>
            <person name="Browne H."/>
            <person name="Corton N."/>
            <person name="Hauser H."/>
            <person name="Gamble J."/>
            <person name="Gilderthorp R."/>
            <person name="Marcello L."/>
            <person name="McQuillan J."/>
            <person name="Otto T.D."/>
            <person name="Quail M.A."/>
            <person name="Sanders M.J."/>
            <person name="van Tonder A."/>
            <person name="Ginger M.L."/>
            <person name="Field M.C."/>
            <person name="Barry J.D."/>
            <person name="Hertz-Fowler C."/>
            <person name="Berriman M."/>
        </authorList>
    </citation>
    <scope>NUCLEOTIDE SEQUENCE</scope>
    <source>
        <strain evidence="2">Y486</strain>
    </source>
</reference>